<keyword evidence="2" id="KW-0004">4Fe-4S</keyword>
<dbReference type="SFLD" id="SFLDG01086">
    <property type="entry name" value="elongater_protein-like"/>
    <property type="match status" value="1"/>
</dbReference>
<dbReference type="Pfam" id="PF16199">
    <property type="entry name" value="Radical_SAM_C"/>
    <property type="match status" value="1"/>
</dbReference>
<sequence length="307" mass="34965">MRWGEKRYHSLDFHLRSRFGEKVYRIALNGGMTCPNRDGHIGTGGCIFCSAEGSGDFAGKPTLTIRQQLDSGKKKLLSKRPVTSYIAYFQAFTNTYAPVGYLESIFTEAIDDPDVRVLSIATRPDCLDDDVIALLGKLNQIKPVWVELGLQTIHPETTRFIRRGYNMEVFDHAVKRLRGAGVEVIVHIILYLPGETEDMMLQTIDYLNHSDIQGIKLQLLHVLEGTDLAGIYRQKPFYVPDMETYICMLGRCISHLRPDIVIHRLTGDGPKDLLIAPLWTSAKRTVLNRFHQYLKENDIWQGKEYHG</sequence>
<feature type="domain" description="Radical SAM core" evidence="7">
    <location>
        <begin position="18"/>
        <end position="268"/>
    </location>
</feature>
<dbReference type="InterPro" id="IPR039661">
    <property type="entry name" value="ELP3"/>
</dbReference>
<evidence type="ECO:0000313" key="9">
    <source>
        <dbReference type="Proteomes" id="UP000823890"/>
    </source>
</evidence>
<proteinExistence type="predicted"/>
<comment type="cofactor">
    <cofactor evidence="1">
        <name>[4Fe-4S] cluster</name>
        <dbReference type="ChEBI" id="CHEBI:49883"/>
    </cofactor>
</comment>
<name>A0A9D2NN40_9FIRM</name>
<evidence type="ECO:0000256" key="1">
    <source>
        <dbReference type="ARBA" id="ARBA00001966"/>
    </source>
</evidence>
<reference evidence="8" key="2">
    <citation type="submission" date="2021-04" db="EMBL/GenBank/DDBJ databases">
        <authorList>
            <person name="Gilroy R."/>
        </authorList>
    </citation>
    <scope>NUCLEOTIDE SEQUENCE</scope>
    <source>
        <strain evidence="8">ChiW19-954</strain>
    </source>
</reference>
<evidence type="ECO:0000256" key="2">
    <source>
        <dbReference type="ARBA" id="ARBA00022485"/>
    </source>
</evidence>
<dbReference type="InterPro" id="IPR023404">
    <property type="entry name" value="rSAM_horseshoe"/>
</dbReference>
<dbReference type="InterPro" id="IPR006638">
    <property type="entry name" value="Elp3/MiaA/NifB-like_rSAM"/>
</dbReference>
<accession>A0A9D2NN40</accession>
<dbReference type="PROSITE" id="PS51918">
    <property type="entry name" value="RADICAL_SAM"/>
    <property type="match status" value="1"/>
</dbReference>
<dbReference type="AlphaFoldDB" id="A0A9D2NN40"/>
<dbReference type="GO" id="GO:0051539">
    <property type="term" value="F:4 iron, 4 sulfur cluster binding"/>
    <property type="evidence" value="ECO:0007669"/>
    <property type="project" value="UniProtKB-KW"/>
</dbReference>
<organism evidence="8 9">
    <name type="scientific">Candidatus Mediterraneibacter faecipullorum</name>
    <dbReference type="NCBI Taxonomy" id="2838670"/>
    <lineage>
        <taxon>Bacteria</taxon>
        <taxon>Bacillati</taxon>
        <taxon>Bacillota</taxon>
        <taxon>Clostridia</taxon>
        <taxon>Lachnospirales</taxon>
        <taxon>Lachnospiraceae</taxon>
        <taxon>Mediterraneibacter</taxon>
    </lineage>
</organism>
<dbReference type="GO" id="GO:0046872">
    <property type="term" value="F:metal ion binding"/>
    <property type="evidence" value="ECO:0007669"/>
    <property type="project" value="UniProtKB-KW"/>
</dbReference>
<dbReference type="SUPFAM" id="SSF102114">
    <property type="entry name" value="Radical SAM enzymes"/>
    <property type="match status" value="1"/>
</dbReference>
<dbReference type="NCBIfam" id="TIGR01212">
    <property type="entry name" value="TIGR01212 family radical SAM protein"/>
    <property type="match status" value="1"/>
</dbReference>
<dbReference type="SFLD" id="SFLDS00029">
    <property type="entry name" value="Radical_SAM"/>
    <property type="match status" value="1"/>
</dbReference>
<dbReference type="CDD" id="cd01335">
    <property type="entry name" value="Radical_SAM"/>
    <property type="match status" value="1"/>
</dbReference>
<dbReference type="InterPro" id="IPR005911">
    <property type="entry name" value="YhcC-like"/>
</dbReference>
<dbReference type="GO" id="GO:0003824">
    <property type="term" value="F:catalytic activity"/>
    <property type="evidence" value="ECO:0007669"/>
    <property type="project" value="InterPro"/>
</dbReference>
<dbReference type="SMART" id="SM00729">
    <property type="entry name" value="Elp3"/>
    <property type="match status" value="1"/>
</dbReference>
<gene>
    <name evidence="8" type="ORF">H9758_06925</name>
</gene>
<evidence type="ECO:0000256" key="3">
    <source>
        <dbReference type="ARBA" id="ARBA00022691"/>
    </source>
</evidence>
<evidence type="ECO:0000256" key="4">
    <source>
        <dbReference type="ARBA" id="ARBA00022723"/>
    </source>
</evidence>
<keyword evidence="3" id="KW-0949">S-adenosyl-L-methionine</keyword>
<dbReference type="Proteomes" id="UP000823890">
    <property type="component" value="Unassembled WGS sequence"/>
</dbReference>
<keyword evidence="6" id="KW-0411">Iron-sulfur</keyword>
<evidence type="ECO:0000259" key="7">
    <source>
        <dbReference type="PROSITE" id="PS51918"/>
    </source>
</evidence>
<dbReference type="InterPro" id="IPR007197">
    <property type="entry name" value="rSAM"/>
</dbReference>
<protein>
    <submittedName>
        <fullName evidence="8">TIGR01212 family radical SAM protein</fullName>
    </submittedName>
</protein>
<comment type="caution">
    <text evidence="8">The sequence shown here is derived from an EMBL/GenBank/DDBJ whole genome shotgun (WGS) entry which is preliminary data.</text>
</comment>
<dbReference type="InterPro" id="IPR032432">
    <property type="entry name" value="Radical_SAM_C"/>
</dbReference>
<keyword evidence="5" id="KW-0408">Iron</keyword>
<reference evidence="8" key="1">
    <citation type="journal article" date="2021" name="PeerJ">
        <title>Extensive microbial diversity within the chicken gut microbiome revealed by metagenomics and culture.</title>
        <authorList>
            <person name="Gilroy R."/>
            <person name="Ravi A."/>
            <person name="Getino M."/>
            <person name="Pursley I."/>
            <person name="Horton D.L."/>
            <person name="Alikhan N.F."/>
            <person name="Baker D."/>
            <person name="Gharbi K."/>
            <person name="Hall N."/>
            <person name="Watson M."/>
            <person name="Adriaenssens E.M."/>
            <person name="Foster-Nyarko E."/>
            <person name="Jarju S."/>
            <person name="Secka A."/>
            <person name="Antonio M."/>
            <person name="Oren A."/>
            <person name="Chaudhuri R.R."/>
            <person name="La Ragione R."/>
            <person name="Hildebrand F."/>
            <person name="Pallen M.J."/>
        </authorList>
    </citation>
    <scope>NUCLEOTIDE SEQUENCE</scope>
    <source>
        <strain evidence="8">ChiW19-954</strain>
    </source>
</reference>
<evidence type="ECO:0000256" key="5">
    <source>
        <dbReference type="ARBA" id="ARBA00023004"/>
    </source>
</evidence>
<dbReference type="SFLD" id="SFLDG01091">
    <property type="entry name" value="uncharacterized_CHP01210-like"/>
    <property type="match status" value="1"/>
</dbReference>
<keyword evidence="4" id="KW-0479">Metal-binding</keyword>
<evidence type="ECO:0000313" key="8">
    <source>
        <dbReference type="EMBL" id="HJC34313.1"/>
    </source>
</evidence>
<dbReference type="Pfam" id="PF04055">
    <property type="entry name" value="Radical_SAM"/>
    <property type="match status" value="1"/>
</dbReference>
<dbReference type="InterPro" id="IPR058240">
    <property type="entry name" value="rSAM_sf"/>
</dbReference>
<dbReference type="PANTHER" id="PTHR11135:SF1">
    <property type="entry name" value="PROTEIN YHCC"/>
    <property type="match status" value="1"/>
</dbReference>
<dbReference type="EMBL" id="DWWO01000088">
    <property type="protein sequence ID" value="HJC34313.1"/>
    <property type="molecule type" value="Genomic_DNA"/>
</dbReference>
<evidence type="ECO:0000256" key="6">
    <source>
        <dbReference type="ARBA" id="ARBA00023014"/>
    </source>
</evidence>
<dbReference type="PANTHER" id="PTHR11135">
    <property type="entry name" value="HISTONE ACETYLTRANSFERASE-RELATED"/>
    <property type="match status" value="1"/>
</dbReference>
<dbReference type="Gene3D" id="3.80.30.20">
    <property type="entry name" value="tm_1862 like domain"/>
    <property type="match status" value="1"/>
</dbReference>